<dbReference type="PRINTS" id="PR01686">
    <property type="entry name" value="EP450ICYP2D"/>
</dbReference>
<dbReference type="GO" id="GO:0005737">
    <property type="term" value="C:cytoplasm"/>
    <property type="evidence" value="ECO:0007669"/>
    <property type="project" value="TreeGrafter"/>
</dbReference>
<dbReference type="InterPro" id="IPR001128">
    <property type="entry name" value="Cyt_P450"/>
</dbReference>
<keyword evidence="7 10" id="KW-0408">Iron</keyword>
<evidence type="ECO:0000256" key="4">
    <source>
        <dbReference type="ARBA" id="ARBA00022617"/>
    </source>
</evidence>
<dbReference type="PRINTS" id="PR00385">
    <property type="entry name" value="P450"/>
</dbReference>
<dbReference type="InterPro" id="IPR050182">
    <property type="entry name" value="Cytochrome_P450_fam2"/>
</dbReference>
<evidence type="ECO:0000256" key="9">
    <source>
        <dbReference type="ARBA" id="ARBA00023136"/>
    </source>
</evidence>
<dbReference type="GO" id="GO:0016712">
    <property type="term" value="F:oxidoreductase activity, acting on paired donors, with incorporation or reduction of molecular oxygen, reduced flavin or flavoprotein as one donor, and incorporation of one atom of oxygen"/>
    <property type="evidence" value="ECO:0007669"/>
    <property type="project" value="InterPro"/>
</dbReference>
<evidence type="ECO:0000256" key="2">
    <source>
        <dbReference type="ARBA" id="ARBA00004370"/>
    </source>
</evidence>
<feature type="transmembrane region" description="Helical" evidence="12">
    <location>
        <begin position="15"/>
        <end position="35"/>
    </location>
</feature>
<reference evidence="13" key="3">
    <citation type="submission" date="2025-09" db="UniProtKB">
        <authorList>
            <consortium name="Ensembl"/>
        </authorList>
    </citation>
    <scope>IDENTIFICATION</scope>
</reference>
<evidence type="ECO:0000256" key="6">
    <source>
        <dbReference type="ARBA" id="ARBA00023002"/>
    </source>
</evidence>
<evidence type="ECO:0000256" key="8">
    <source>
        <dbReference type="ARBA" id="ARBA00023033"/>
    </source>
</evidence>
<accession>A0A8C4RIG2</accession>
<evidence type="ECO:0000256" key="1">
    <source>
        <dbReference type="ARBA" id="ARBA00001971"/>
    </source>
</evidence>
<evidence type="ECO:0000256" key="11">
    <source>
        <dbReference type="RuleBase" id="RU000461"/>
    </source>
</evidence>
<name>A0A8C4RIG2_ERPCA</name>
<dbReference type="Ensembl" id="ENSECRT00000003164.1">
    <property type="protein sequence ID" value="ENSECRP00000003111.1"/>
    <property type="gene ID" value="ENSECRG00000002123.1"/>
</dbReference>
<dbReference type="Gene3D" id="1.10.630.10">
    <property type="entry name" value="Cytochrome P450"/>
    <property type="match status" value="1"/>
</dbReference>
<evidence type="ECO:0000256" key="3">
    <source>
        <dbReference type="ARBA" id="ARBA00010617"/>
    </source>
</evidence>
<reference evidence="13" key="2">
    <citation type="submission" date="2025-08" db="UniProtKB">
        <authorList>
            <consortium name="Ensembl"/>
        </authorList>
    </citation>
    <scope>IDENTIFICATION</scope>
</reference>
<evidence type="ECO:0000256" key="10">
    <source>
        <dbReference type="PIRSR" id="PIRSR602401-1"/>
    </source>
</evidence>
<dbReference type="GO" id="GO:0005506">
    <property type="term" value="F:iron ion binding"/>
    <property type="evidence" value="ECO:0007669"/>
    <property type="project" value="InterPro"/>
</dbReference>
<gene>
    <name evidence="13" type="primary">LOC114646055</name>
</gene>
<feature type="binding site" description="axial binding residue" evidence="10">
    <location>
        <position position="448"/>
    </location>
    <ligand>
        <name>heme</name>
        <dbReference type="ChEBI" id="CHEBI:30413"/>
    </ligand>
    <ligandPart>
        <name>Fe</name>
        <dbReference type="ChEBI" id="CHEBI:18248"/>
    </ligandPart>
</feature>
<dbReference type="SUPFAM" id="SSF48264">
    <property type="entry name" value="Cytochrome P450"/>
    <property type="match status" value="1"/>
</dbReference>
<sequence length="509" mass="58339">MELSLAEFIPAGNSYQTVTAALVFGTAFLLFYEVFRLWFPKYKRPPGPTALPLIGSLQFFIDPMRTFLQMKEKYGDISCIFLGWKPVIILNEFGVMKDVLIHSGAEFAGRPEMAIVELITHGLGIVMAPYGIPWKKQRKFALQTLRNFGLGKKSLEERISEEAVFLIEELQKESGKAFNPHSTINNAVSNIICSIVFGNRFDYDDEKFKYLLRLVNSNVQNVGSPAAQLFQIFPILRHFPGPHQKIFRNADEILEFVQQSVNEHRKTLDPDNLRDFVDAYLVEIEKQRSNPAFMFTDENLIITIGDLFVAGSDTTTTTVRWGLLYMTQHPEIQEKCFQEIISKVGFNRLPSYEDRINLPFVEATINEIQRMGNIAPFGVPREVTKDTELRGYFLPKGTQVFINMSSVFYDKSIWKFPDQFNPENFLDDEGNFFRPEPFIPFSAGMRMCPGEQLARVELFIFFSSLLQHLKFSWPDDASPADLEGIVGLSHSPKPFKLLCQTRDWKKAPQ</sequence>
<dbReference type="GO" id="GO:0006805">
    <property type="term" value="P:xenobiotic metabolic process"/>
    <property type="evidence" value="ECO:0007669"/>
    <property type="project" value="TreeGrafter"/>
</dbReference>
<evidence type="ECO:0000256" key="5">
    <source>
        <dbReference type="ARBA" id="ARBA00022723"/>
    </source>
</evidence>
<keyword evidence="12" id="KW-0812">Transmembrane</keyword>
<dbReference type="PANTHER" id="PTHR24300:SF326">
    <property type="entry name" value="CYTOCHROME P450-RELATED"/>
    <property type="match status" value="1"/>
</dbReference>
<keyword evidence="12" id="KW-1133">Transmembrane helix</keyword>
<comment type="cofactor">
    <cofactor evidence="1 10">
        <name>heme</name>
        <dbReference type="ChEBI" id="CHEBI:30413"/>
    </cofactor>
</comment>
<evidence type="ECO:0000313" key="13">
    <source>
        <dbReference type="Ensembl" id="ENSECRP00000003111.1"/>
    </source>
</evidence>
<dbReference type="AlphaFoldDB" id="A0A8C4RIG2"/>
<evidence type="ECO:0000256" key="7">
    <source>
        <dbReference type="ARBA" id="ARBA00023004"/>
    </source>
</evidence>
<organism evidence="13 14">
    <name type="scientific">Erpetoichthys calabaricus</name>
    <name type="common">Rope fish</name>
    <name type="synonym">Calamoichthys calabaricus</name>
    <dbReference type="NCBI Taxonomy" id="27687"/>
    <lineage>
        <taxon>Eukaryota</taxon>
        <taxon>Metazoa</taxon>
        <taxon>Chordata</taxon>
        <taxon>Craniata</taxon>
        <taxon>Vertebrata</taxon>
        <taxon>Euteleostomi</taxon>
        <taxon>Actinopterygii</taxon>
        <taxon>Polypteriformes</taxon>
        <taxon>Polypteridae</taxon>
        <taxon>Erpetoichthys</taxon>
    </lineage>
</organism>
<dbReference type="InterPro" id="IPR008069">
    <property type="entry name" value="Cyt_P450_E_grp-I_CYP2D-like"/>
</dbReference>
<keyword evidence="9 12" id="KW-0472">Membrane</keyword>
<dbReference type="Proteomes" id="UP000694620">
    <property type="component" value="Chromosome 2"/>
</dbReference>
<keyword evidence="5 10" id="KW-0479">Metal-binding</keyword>
<dbReference type="GO" id="GO:0020037">
    <property type="term" value="F:heme binding"/>
    <property type="evidence" value="ECO:0007669"/>
    <property type="project" value="InterPro"/>
</dbReference>
<dbReference type="PROSITE" id="PS00086">
    <property type="entry name" value="CYTOCHROME_P450"/>
    <property type="match status" value="1"/>
</dbReference>
<dbReference type="GeneTree" id="ENSGT00950000182879"/>
<comment type="subcellular location">
    <subcellularLocation>
        <location evidence="2">Membrane</location>
    </subcellularLocation>
</comment>
<dbReference type="InterPro" id="IPR036396">
    <property type="entry name" value="Cyt_P450_sf"/>
</dbReference>
<dbReference type="PANTHER" id="PTHR24300">
    <property type="entry name" value="CYTOCHROME P450 508A4-RELATED"/>
    <property type="match status" value="1"/>
</dbReference>
<dbReference type="InterPro" id="IPR017972">
    <property type="entry name" value="Cyt_P450_CS"/>
</dbReference>
<dbReference type="GO" id="GO:0006082">
    <property type="term" value="P:organic acid metabolic process"/>
    <property type="evidence" value="ECO:0007669"/>
    <property type="project" value="TreeGrafter"/>
</dbReference>
<keyword evidence="6 11" id="KW-0560">Oxidoreductase</keyword>
<evidence type="ECO:0000256" key="12">
    <source>
        <dbReference type="SAM" id="Phobius"/>
    </source>
</evidence>
<dbReference type="PRINTS" id="PR00463">
    <property type="entry name" value="EP450I"/>
</dbReference>
<keyword evidence="8 11" id="KW-0503">Monooxygenase</keyword>
<proteinExistence type="inferred from homology"/>
<keyword evidence="14" id="KW-1185">Reference proteome</keyword>
<comment type="similarity">
    <text evidence="3 11">Belongs to the cytochrome P450 family.</text>
</comment>
<dbReference type="FunFam" id="1.10.630.10:FF:000004">
    <property type="entry name" value="cytochrome P450 2D15 isoform X1"/>
    <property type="match status" value="1"/>
</dbReference>
<protein>
    <submittedName>
        <fullName evidence="13">Cytochrome P450 2B4-like</fullName>
    </submittedName>
</protein>
<dbReference type="GO" id="GO:0016020">
    <property type="term" value="C:membrane"/>
    <property type="evidence" value="ECO:0007669"/>
    <property type="project" value="UniProtKB-SubCell"/>
</dbReference>
<keyword evidence="4 10" id="KW-0349">Heme</keyword>
<dbReference type="InterPro" id="IPR002401">
    <property type="entry name" value="Cyt_P450_E_grp-I"/>
</dbReference>
<evidence type="ECO:0000313" key="14">
    <source>
        <dbReference type="Proteomes" id="UP000694620"/>
    </source>
</evidence>
<reference evidence="13" key="1">
    <citation type="submission" date="2021-06" db="EMBL/GenBank/DDBJ databases">
        <authorList>
            <consortium name="Wellcome Sanger Institute Data Sharing"/>
        </authorList>
    </citation>
    <scope>NUCLEOTIDE SEQUENCE [LARGE SCALE GENOMIC DNA]</scope>
</reference>
<dbReference type="Pfam" id="PF00067">
    <property type="entry name" value="p450"/>
    <property type="match status" value="1"/>
</dbReference>